<feature type="domain" description="PNPLA" evidence="5">
    <location>
        <begin position="10"/>
        <end position="177"/>
    </location>
</feature>
<dbReference type="InterPro" id="IPR050301">
    <property type="entry name" value="NTE"/>
</dbReference>
<evidence type="ECO:0000313" key="7">
    <source>
        <dbReference type="Proteomes" id="UP000249375"/>
    </source>
</evidence>
<dbReference type="InterPro" id="IPR037483">
    <property type="entry name" value="YjjU-like"/>
</dbReference>
<dbReference type="Gene3D" id="3.40.1090.10">
    <property type="entry name" value="Cytosolic phospholipase A2 catalytic domain"/>
    <property type="match status" value="2"/>
</dbReference>
<sequence length="279" mass="32153">MVSFSDNMGLVLEGGGMRGVFTSGVLDYMMDCGMRFPYCVAVSAGACNGLSYKSRQRGRARRSNIDLLEQYRYIGMRHFLKQHSIFDLKMMFDDLPNKILPFDYDACFSDPMHYEMVTTNCQTGEACYLSENADRKRLLDICRASSSLPYVCPIVNVDNVPMLDGGIADSIPIERAISQGFERNVVVLTRNRGYRKKNKNLFLSKFIYHKYPRLQATLKKRFIIYNQQLELIERLEAEEKVVVIRPVKPIEVNRLEKDTSKLTALYEEGYECAKRVLRL</sequence>
<dbReference type="Pfam" id="PF19890">
    <property type="entry name" value="DUF6363"/>
    <property type="match status" value="1"/>
</dbReference>
<dbReference type="Proteomes" id="UP000249375">
    <property type="component" value="Chromosome"/>
</dbReference>
<evidence type="ECO:0000256" key="2">
    <source>
        <dbReference type="ARBA" id="ARBA00022963"/>
    </source>
</evidence>
<dbReference type="RefSeq" id="WP_111897313.1">
    <property type="nucleotide sequence ID" value="NZ_CP033459.1"/>
</dbReference>
<feature type="active site" description="Proton acceptor" evidence="4">
    <location>
        <position position="164"/>
    </location>
</feature>
<dbReference type="PANTHER" id="PTHR14226">
    <property type="entry name" value="NEUROPATHY TARGET ESTERASE/SWISS CHEESE D.MELANOGASTER"/>
    <property type="match status" value="1"/>
</dbReference>
<dbReference type="AlphaFoldDB" id="A0A5P8E694"/>
<dbReference type="KEGG" id="alq:C7Y71_005135"/>
<dbReference type="Pfam" id="PF01734">
    <property type="entry name" value="Patatin"/>
    <property type="match status" value="1"/>
</dbReference>
<evidence type="ECO:0000313" key="6">
    <source>
        <dbReference type="EMBL" id="QFQ12448.1"/>
    </source>
</evidence>
<dbReference type="GO" id="GO:0016787">
    <property type="term" value="F:hydrolase activity"/>
    <property type="evidence" value="ECO:0007669"/>
    <property type="project" value="UniProtKB-UniRule"/>
</dbReference>
<name>A0A5P8E694_9BACT</name>
<keyword evidence="3 4" id="KW-0443">Lipid metabolism</keyword>
<dbReference type="SUPFAM" id="SSF52151">
    <property type="entry name" value="FabD/lysophospholipase-like"/>
    <property type="match status" value="1"/>
</dbReference>
<protein>
    <submittedName>
        <fullName evidence="6">Patatin family protein</fullName>
    </submittedName>
</protein>
<dbReference type="PANTHER" id="PTHR14226:SF25">
    <property type="entry name" value="PHOSPHOESTERASE"/>
    <property type="match status" value="1"/>
</dbReference>
<gene>
    <name evidence="6" type="ORF">C7Y71_005135</name>
</gene>
<evidence type="ECO:0000256" key="1">
    <source>
        <dbReference type="ARBA" id="ARBA00022801"/>
    </source>
</evidence>
<evidence type="ECO:0000256" key="4">
    <source>
        <dbReference type="PROSITE-ProRule" id="PRU01161"/>
    </source>
</evidence>
<organism evidence="6 7">
    <name type="scientific">Pseudoprevotella muciniphila</name>
    <dbReference type="NCBI Taxonomy" id="2133944"/>
    <lineage>
        <taxon>Bacteria</taxon>
        <taxon>Pseudomonadati</taxon>
        <taxon>Bacteroidota</taxon>
        <taxon>Bacteroidia</taxon>
        <taxon>Bacteroidales</taxon>
        <taxon>Prevotellaceae</taxon>
        <taxon>Pseudoprevotella</taxon>
    </lineage>
</organism>
<keyword evidence="7" id="KW-1185">Reference proteome</keyword>
<dbReference type="CDD" id="cd07208">
    <property type="entry name" value="Pat_hypo_Ecoli_yjju_like"/>
    <property type="match status" value="1"/>
</dbReference>
<keyword evidence="2 4" id="KW-0442">Lipid degradation</keyword>
<evidence type="ECO:0000259" key="5">
    <source>
        <dbReference type="PROSITE" id="PS51635"/>
    </source>
</evidence>
<proteinExistence type="predicted"/>
<feature type="active site" description="Nucleophile" evidence="4">
    <location>
        <position position="43"/>
    </location>
</feature>
<dbReference type="GO" id="GO:0016042">
    <property type="term" value="P:lipid catabolic process"/>
    <property type="evidence" value="ECO:0007669"/>
    <property type="project" value="UniProtKB-UniRule"/>
</dbReference>
<feature type="short sequence motif" description="GXGXXG" evidence="4">
    <location>
        <begin position="14"/>
        <end position="19"/>
    </location>
</feature>
<accession>A0A5P8E694</accession>
<dbReference type="InterPro" id="IPR002641">
    <property type="entry name" value="PNPLA_dom"/>
</dbReference>
<dbReference type="InterPro" id="IPR016035">
    <property type="entry name" value="Acyl_Trfase/lysoPLipase"/>
</dbReference>
<dbReference type="PROSITE" id="PS51635">
    <property type="entry name" value="PNPLA"/>
    <property type="match status" value="1"/>
</dbReference>
<dbReference type="InterPro" id="IPR045943">
    <property type="entry name" value="DUF6363"/>
</dbReference>
<dbReference type="EMBL" id="CP033459">
    <property type="protein sequence ID" value="QFQ12448.1"/>
    <property type="molecule type" value="Genomic_DNA"/>
</dbReference>
<keyword evidence="1 4" id="KW-0378">Hydrolase</keyword>
<dbReference type="OrthoDB" id="9802424at2"/>
<reference evidence="6 7" key="1">
    <citation type="submission" date="2018-11" db="EMBL/GenBank/DDBJ databases">
        <authorList>
            <person name="Na S.W."/>
            <person name="Baik M."/>
        </authorList>
    </citation>
    <scope>NUCLEOTIDE SEQUENCE [LARGE SCALE GENOMIC DNA]</scope>
    <source>
        <strain evidence="6 7">E39</strain>
    </source>
</reference>
<comment type="caution">
    <text evidence="4">Lacks conserved residue(s) required for the propagation of feature annotation.</text>
</comment>
<feature type="short sequence motif" description="DGA/G" evidence="4">
    <location>
        <begin position="164"/>
        <end position="166"/>
    </location>
</feature>
<evidence type="ECO:0000256" key="3">
    <source>
        <dbReference type="ARBA" id="ARBA00023098"/>
    </source>
</evidence>